<dbReference type="InterPro" id="IPR000834">
    <property type="entry name" value="Peptidase_M14"/>
</dbReference>
<proteinExistence type="inferred from homology"/>
<comment type="caution">
    <text evidence="4">The sequence shown here is derived from an EMBL/GenBank/DDBJ whole genome shotgun (WGS) entry which is preliminary data.</text>
</comment>
<evidence type="ECO:0000256" key="1">
    <source>
        <dbReference type="ARBA" id="ARBA00005988"/>
    </source>
</evidence>
<evidence type="ECO:0000313" key="5">
    <source>
        <dbReference type="Proteomes" id="UP001608902"/>
    </source>
</evidence>
<keyword evidence="5" id="KW-1185">Reference proteome</keyword>
<evidence type="ECO:0000259" key="3">
    <source>
        <dbReference type="PROSITE" id="PS52035"/>
    </source>
</evidence>
<dbReference type="PANTHER" id="PTHR11532:SF62">
    <property type="entry name" value="CARBOXYPEPTIDASE D"/>
    <property type="match status" value="1"/>
</dbReference>
<reference evidence="4 5" key="1">
    <citation type="submission" date="2024-08" db="EMBL/GenBank/DDBJ databases">
        <title>Gnathostoma spinigerum genome.</title>
        <authorList>
            <person name="Gonzalez-Bertolin B."/>
            <person name="Monzon S."/>
            <person name="Zaballos A."/>
            <person name="Jimenez P."/>
            <person name="Dekumyoy P."/>
            <person name="Varona S."/>
            <person name="Cuesta I."/>
            <person name="Sumanam S."/>
            <person name="Adisakwattana P."/>
            <person name="Gasser R.B."/>
            <person name="Hernandez-Gonzalez A."/>
            <person name="Young N.D."/>
            <person name="Perteguer M.J."/>
        </authorList>
    </citation>
    <scope>NUCLEOTIDE SEQUENCE [LARGE SCALE GENOMIC DNA]</scope>
    <source>
        <strain evidence="4">AL3</strain>
        <tissue evidence="4">Liver</tissue>
    </source>
</reference>
<organism evidence="4 5">
    <name type="scientific">Gnathostoma spinigerum</name>
    <dbReference type="NCBI Taxonomy" id="75299"/>
    <lineage>
        <taxon>Eukaryota</taxon>
        <taxon>Metazoa</taxon>
        <taxon>Ecdysozoa</taxon>
        <taxon>Nematoda</taxon>
        <taxon>Chromadorea</taxon>
        <taxon>Rhabditida</taxon>
        <taxon>Spirurina</taxon>
        <taxon>Gnathostomatomorpha</taxon>
        <taxon>Gnathostomatoidea</taxon>
        <taxon>Gnathostomatidae</taxon>
        <taxon>Gnathostoma</taxon>
    </lineage>
</organism>
<dbReference type="InterPro" id="IPR057246">
    <property type="entry name" value="CARBOXYPEPT_ZN_1"/>
</dbReference>
<dbReference type="SMART" id="SM00631">
    <property type="entry name" value="Zn_pept"/>
    <property type="match status" value="1"/>
</dbReference>
<comment type="caution">
    <text evidence="2">Lacks conserved residue(s) required for the propagation of feature annotation.</text>
</comment>
<feature type="domain" description="Peptidase M14" evidence="3">
    <location>
        <begin position="1"/>
        <end position="173"/>
    </location>
</feature>
<sequence length="173" mass="19826">MTAWLKEYALHYPNITWLYSAGKSIEGRDLWVLVISKNPREHRLGIPEFKYVGNMHGNEVVGREALLYLIAVLCENYGTNKYFTRMVDETRIHIMPSMNPDGYERGFPGDRVGYQGRSNAHDVDLNRNFPARFRSHVEDSGGTHPETEVLAVMDWLQKYPFVLSANLHGGEVV</sequence>
<comment type="similarity">
    <text evidence="1 2">Belongs to the peptidase M14 family.</text>
</comment>
<dbReference type="EMBL" id="JBGFUD010005515">
    <property type="protein sequence ID" value="MFH4980416.1"/>
    <property type="molecule type" value="Genomic_DNA"/>
</dbReference>
<accession>A0ABD6EMB4</accession>
<protein>
    <recommendedName>
        <fullName evidence="3">Peptidase M14 domain-containing protein</fullName>
    </recommendedName>
</protein>
<dbReference type="AlphaFoldDB" id="A0ABD6EMB4"/>
<dbReference type="InterPro" id="IPR050753">
    <property type="entry name" value="Peptidase_M14_domain"/>
</dbReference>
<dbReference type="Proteomes" id="UP001608902">
    <property type="component" value="Unassembled WGS sequence"/>
</dbReference>
<name>A0ABD6EMB4_9BILA</name>
<evidence type="ECO:0000313" key="4">
    <source>
        <dbReference type="EMBL" id="MFH4980416.1"/>
    </source>
</evidence>
<dbReference type="Gene3D" id="3.40.630.10">
    <property type="entry name" value="Zn peptidases"/>
    <property type="match status" value="1"/>
</dbReference>
<dbReference type="PRINTS" id="PR00765">
    <property type="entry name" value="CRBOXYPTASEA"/>
</dbReference>
<gene>
    <name evidence="4" type="ORF">AB6A40_007125</name>
</gene>
<dbReference type="SUPFAM" id="SSF53187">
    <property type="entry name" value="Zn-dependent exopeptidases"/>
    <property type="match status" value="1"/>
</dbReference>
<dbReference type="PANTHER" id="PTHR11532">
    <property type="entry name" value="PROTEASE M14 CARBOXYPEPTIDASE"/>
    <property type="match status" value="1"/>
</dbReference>
<dbReference type="PROSITE" id="PS00132">
    <property type="entry name" value="CARBOXYPEPT_ZN_1"/>
    <property type="match status" value="1"/>
</dbReference>
<dbReference type="Pfam" id="PF00246">
    <property type="entry name" value="Peptidase_M14"/>
    <property type="match status" value="1"/>
</dbReference>
<dbReference type="PROSITE" id="PS52035">
    <property type="entry name" value="PEPTIDASE_M14"/>
    <property type="match status" value="1"/>
</dbReference>
<evidence type="ECO:0000256" key="2">
    <source>
        <dbReference type="PROSITE-ProRule" id="PRU01379"/>
    </source>
</evidence>